<evidence type="ECO:0000313" key="2">
    <source>
        <dbReference type="Proteomes" id="UP001497497"/>
    </source>
</evidence>
<dbReference type="AlphaFoldDB" id="A0AAV2H9A4"/>
<evidence type="ECO:0000313" key="1">
    <source>
        <dbReference type="EMBL" id="CAL1530277.1"/>
    </source>
</evidence>
<dbReference type="Proteomes" id="UP001497497">
    <property type="component" value="Unassembled WGS sequence"/>
</dbReference>
<comment type="caution">
    <text evidence="1">The sequence shown here is derived from an EMBL/GenBank/DDBJ whole genome shotgun (WGS) entry which is preliminary data.</text>
</comment>
<keyword evidence="2" id="KW-1185">Reference proteome</keyword>
<feature type="non-terminal residue" evidence="1">
    <location>
        <position position="1"/>
    </location>
</feature>
<dbReference type="EMBL" id="CAXITT010000065">
    <property type="protein sequence ID" value="CAL1530277.1"/>
    <property type="molecule type" value="Genomic_DNA"/>
</dbReference>
<organism evidence="1 2">
    <name type="scientific">Lymnaea stagnalis</name>
    <name type="common">Great pond snail</name>
    <name type="synonym">Helix stagnalis</name>
    <dbReference type="NCBI Taxonomy" id="6523"/>
    <lineage>
        <taxon>Eukaryota</taxon>
        <taxon>Metazoa</taxon>
        <taxon>Spiralia</taxon>
        <taxon>Lophotrochozoa</taxon>
        <taxon>Mollusca</taxon>
        <taxon>Gastropoda</taxon>
        <taxon>Heterobranchia</taxon>
        <taxon>Euthyneura</taxon>
        <taxon>Panpulmonata</taxon>
        <taxon>Hygrophila</taxon>
        <taxon>Lymnaeoidea</taxon>
        <taxon>Lymnaeidae</taxon>
        <taxon>Lymnaea</taxon>
    </lineage>
</organism>
<feature type="non-terminal residue" evidence="1">
    <location>
        <position position="102"/>
    </location>
</feature>
<accession>A0AAV2H9A4</accession>
<proteinExistence type="predicted"/>
<gene>
    <name evidence="1" type="ORF">GSLYS_00004410001</name>
</gene>
<sequence>YECLALYKFNQVMTSQELINSRAPDDILSPCLVAPKQLYPENITNNTTPFGGLARSLYYGKSEILVAKPSVDPKDLIPAISHMISLNPTPGQPVELTFGHYL</sequence>
<name>A0AAV2H9A4_LYMST</name>
<reference evidence="1 2" key="1">
    <citation type="submission" date="2024-04" db="EMBL/GenBank/DDBJ databases">
        <authorList>
            <consortium name="Genoscope - CEA"/>
            <person name="William W."/>
        </authorList>
    </citation>
    <scope>NUCLEOTIDE SEQUENCE [LARGE SCALE GENOMIC DNA]</scope>
</reference>
<protein>
    <submittedName>
        <fullName evidence="1">Uncharacterized protein</fullName>
    </submittedName>
</protein>